<feature type="domain" description="C2H2-type" evidence="14">
    <location>
        <begin position="266"/>
        <end position="293"/>
    </location>
</feature>
<evidence type="ECO:0000259" key="15">
    <source>
        <dbReference type="PROSITE" id="PS50805"/>
    </source>
</evidence>
<feature type="domain" description="C2H2-type" evidence="14">
    <location>
        <begin position="379"/>
        <end position="406"/>
    </location>
</feature>
<evidence type="ECO:0000256" key="9">
    <source>
        <dbReference type="ARBA" id="ARBA00023125"/>
    </source>
</evidence>
<sequence>MAVSSQGFGTMAMAEATAQPAPDENVVTFQDLYICFTPEEWLLLDEGQRRLYCSVALETFLTAASVGLLICRPPMITQPGPVRQPNVPHRVDVSLVRTNMIQGSSGPGVGNRVNDENARSESGVSVRMSQVRTLQLGPSIQKSHRCDMCDPILKDILHLTGHQGTSPGQKLYPCKSCGRAFWFSVNHDQIPRQQSGEPSNGMNNGQAQFVMSGRGPMSGNSFTGRNGGVDFSASSGLAQHHTTHTVERPHQSSECEEAFHTEQRLYNCSECGKLFDNHSFFILHQKAHNKTTFYKCTDCGKLFRCSSSLEEHLKIHMDILKPYKCSECGKSFRKNSHLMLHQKLHTGEKPYECSVCKKAFTRKTTLTQHEKIHSGEKPYICKSCGKAFLRKYGLTDHERVHTGEKAYECNECGKFFSSSTSLKIHKRLHSGTRPYVCNECGKTYIANSHLTQHKKVHTRSRPGCEENVENSLVETSASLHTSNKTLEQSLMCSAKVEERTEDAPTLCGS</sequence>
<keyword evidence="11" id="KW-0539">Nucleus</keyword>
<keyword evidence="5" id="KW-0677">Repeat</keyword>
<dbReference type="Pfam" id="PF01352">
    <property type="entry name" value="KRAB"/>
    <property type="match status" value="1"/>
</dbReference>
<dbReference type="FunFam" id="3.30.160.60:FF:002343">
    <property type="entry name" value="Zinc finger protein 33A"/>
    <property type="match status" value="1"/>
</dbReference>
<comment type="subcellular location">
    <subcellularLocation>
        <location evidence="2">Nucleus</location>
    </subcellularLocation>
</comment>
<feature type="domain" description="KRAB" evidence="15">
    <location>
        <begin position="27"/>
        <end position="98"/>
    </location>
</feature>
<dbReference type="PANTHER" id="PTHR23234:SF10">
    <property type="entry name" value="RIKEN CDNA 6720489N17 GENE-RELATED"/>
    <property type="match status" value="1"/>
</dbReference>
<keyword evidence="9" id="KW-0238">DNA-binding</keyword>
<dbReference type="RefSeq" id="XP_028379243.1">
    <property type="nucleotide sequence ID" value="XM_028523442.1"/>
</dbReference>
<dbReference type="InterPro" id="IPR013087">
    <property type="entry name" value="Znf_C2H2_type"/>
</dbReference>
<evidence type="ECO:0000256" key="7">
    <source>
        <dbReference type="ARBA" id="ARBA00022833"/>
    </source>
</evidence>
<dbReference type="SUPFAM" id="SSF109640">
    <property type="entry name" value="KRAB domain (Kruppel-associated box)"/>
    <property type="match status" value="1"/>
</dbReference>
<evidence type="ECO:0000256" key="12">
    <source>
        <dbReference type="PROSITE-ProRule" id="PRU00042"/>
    </source>
</evidence>
<dbReference type="FunFam" id="3.30.160.60:FF:000052">
    <property type="entry name" value="zinc finger protein 546 isoform X1"/>
    <property type="match status" value="1"/>
</dbReference>
<protein>
    <submittedName>
        <fullName evidence="17">Zinc finger protein 772-like</fullName>
    </submittedName>
</protein>
<dbReference type="Proteomes" id="UP000504628">
    <property type="component" value="Chromosome X"/>
</dbReference>
<keyword evidence="10" id="KW-0804">Transcription</keyword>
<dbReference type="PROSITE" id="PS50805">
    <property type="entry name" value="KRAB"/>
    <property type="match status" value="1"/>
</dbReference>
<dbReference type="SMART" id="SM00355">
    <property type="entry name" value="ZnF_C2H2"/>
    <property type="match status" value="7"/>
</dbReference>
<accession>A0A6J2MMW4</accession>
<gene>
    <name evidence="17" type="primary">LOC114505652</name>
</gene>
<dbReference type="GO" id="GO:0005634">
    <property type="term" value="C:nucleus"/>
    <property type="evidence" value="ECO:0007669"/>
    <property type="project" value="UniProtKB-SubCell"/>
</dbReference>
<dbReference type="OrthoDB" id="6077919at2759"/>
<evidence type="ECO:0000256" key="5">
    <source>
        <dbReference type="ARBA" id="ARBA00022737"/>
    </source>
</evidence>
<dbReference type="Gene3D" id="3.30.160.60">
    <property type="entry name" value="Classic Zinc Finger"/>
    <property type="match status" value="9"/>
</dbReference>
<comment type="function">
    <text evidence="1">May be involved in transcriptional regulation.</text>
</comment>
<evidence type="ECO:0000259" key="14">
    <source>
        <dbReference type="PROSITE" id="PS50157"/>
    </source>
</evidence>
<dbReference type="GO" id="GO:0006355">
    <property type="term" value="P:regulation of DNA-templated transcription"/>
    <property type="evidence" value="ECO:0007669"/>
    <property type="project" value="InterPro"/>
</dbReference>
<feature type="domain" description="C2H2-type" evidence="14">
    <location>
        <begin position="294"/>
        <end position="316"/>
    </location>
</feature>
<dbReference type="CDD" id="cd07765">
    <property type="entry name" value="KRAB_A-box"/>
    <property type="match status" value="1"/>
</dbReference>
<dbReference type="InterPro" id="IPR001909">
    <property type="entry name" value="KRAB"/>
</dbReference>
<dbReference type="Pfam" id="PF00096">
    <property type="entry name" value="zf-C2H2"/>
    <property type="match status" value="6"/>
</dbReference>
<evidence type="ECO:0000256" key="10">
    <source>
        <dbReference type="ARBA" id="ARBA00023163"/>
    </source>
</evidence>
<dbReference type="SMART" id="SM00349">
    <property type="entry name" value="KRAB"/>
    <property type="match status" value="1"/>
</dbReference>
<dbReference type="Gene3D" id="6.10.140.140">
    <property type="match status" value="1"/>
</dbReference>
<evidence type="ECO:0000256" key="8">
    <source>
        <dbReference type="ARBA" id="ARBA00023015"/>
    </source>
</evidence>
<dbReference type="FunFam" id="3.30.160.60:FF:000028">
    <property type="entry name" value="zinc finger protein 90 homolog"/>
    <property type="match status" value="1"/>
</dbReference>
<dbReference type="PANTHER" id="PTHR23234">
    <property type="entry name" value="ZNF44 PROTEIN"/>
    <property type="match status" value="1"/>
</dbReference>
<keyword evidence="4" id="KW-0479">Metal-binding</keyword>
<dbReference type="SUPFAM" id="SSF57667">
    <property type="entry name" value="beta-beta-alpha zinc fingers"/>
    <property type="match status" value="5"/>
</dbReference>
<dbReference type="GO" id="GO:0003677">
    <property type="term" value="F:DNA binding"/>
    <property type="evidence" value="ECO:0007669"/>
    <property type="project" value="UniProtKB-KW"/>
</dbReference>
<keyword evidence="7" id="KW-0862">Zinc</keyword>
<dbReference type="FunFam" id="3.30.160.60:FF:000295">
    <property type="entry name" value="zinc finger protein 19"/>
    <property type="match status" value="1"/>
</dbReference>
<feature type="domain" description="C2H2-type" evidence="14">
    <location>
        <begin position="351"/>
        <end position="378"/>
    </location>
</feature>
<dbReference type="InterPro" id="IPR050758">
    <property type="entry name" value="Znf_C2H2-type"/>
</dbReference>
<dbReference type="GeneID" id="114505652"/>
<evidence type="ECO:0000313" key="16">
    <source>
        <dbReference type="Proteomes" id="UP000504628"/>
    </source>
</evidence>
<dbReference type="AlphaFoldDB" id="A0A6J2MMW4"/>
<dbReference type="InterPro" id="IPR036236">
    <property type="entry name" value="Znf_C2H2_sf"/>
</dbReference>
<dbReference type="InParanoid" id="A0A6J2MMW4"/>
<dbReference type="PROSITE" id="PS50157">
    <property type="entry name" value="ZINC_FINGER_C2H2_2"/>
    <property type="match status" value="7"/>
</dbReference>
<keyword evidence="6 12" id="KW-0863">Zinc-finger</keyword>
<name>A0A6J2MMW4_9CHIR</name>
<feature type="domain" description="C2H2-type" evidence="14">
    <location>
        <begin position="435"/>
        <end position="462"/>
    </location>
</feature>
<comment type="similarity">
    <text evidence="3">Belongs to the krueppel C2H2-type zinc-finger protein family.</text>
</comment>
<feature type="region of interest" description="Disordered" evidence="13">
    <location>
        <begin position="104"/>
        <end position="126"/>
    </location>
</feature>
<dbReference type="KEGG" id="pdic:114505652"/>
<dbReference type="PROSITE" id="PS00028">
    <property type="entry name" value="ZINC_FINGER_C2H2_1"/>
    <property type="match status" value="7"/>
</dbReference>
<evidence type="ECO:0000256" key="2">
    <source>
        <dbReference type="ARBA" id="ARBA00004123"/>
    </source>
</evidence>
<dbReference type="InterPro" id="IPR036051">
    <property type="entry name" value="KRAB_dom_sf"/>
</dbReference>
<keyword evidence="8" id="KW-0805">Transcription regulation</keyword>
<dbReference type="GO" id="GO:0008270">
    <property type="term" value="F:zinc ion binding"/>
    <property type="evidence" value="ECO:0007669"/>
    <property type="project" value="UniProtKB-KW"/>
</dbReference>
<evidence type="ECO:0000256" key="3">
    <source>
        <dbReference type="ARBA" id="ARBA00006991"/>
    </source>
</evidence>
<feature type="domain" description="C2H2-type" evidence="14">
    <location>
        <begin position="407"/>
        <end position="434"/>
    </location>
</feature>
<evidence type="ECO:0000313" key="17">
    <source>
        <dbReference type="RefSeq" id="XP_028379243.1"/>
    </source>
</evidence>
<proteinExistence type="inferred from homology"/>
<feature type="domain" description="C2H2-type" evidence="14">
    <location>
        <begin position="323"/>
        <end position="350"/>
    </location>
</feature>
<evidence type="ECO:0000256" key="1">
    <source>
        <dbReference type="ARBA" id="ARBA00003767"/>
    </source>
</evidence>
<evidence type="ECO:0000256" key="4">
    <source>
        <dbReference type="ARBA" id="ARBA00022723"/>
    </source>
</evidence>
<evidence type="ECO:0000256" key="13">
    <source>
        <dbReference type="SAM" id="MobiDB-lite"/>
    </source>
</evidence>
<organism evidence="16 17">
    <name type="scientific">Phyllostomus discolor</name>
    <name type="common">pale spear-nosed bat</name>
    <dbReference type="NCBI Taxonomy" id="89673"/>
    <lineage>
        <taxon>Eukaryota</taxon>
        <taxon>Metazoa</taxon>
        <taxon>Chordata</taxon>
        <taxon>Craniata</taxon>
        <taxon>Vertebrata</taxon>
        <taxon>Euteleostomi</taxon>
        <taxon>Mammalia</taxon>
        <taxon>Eutheria</taxon>
        <taxon>Laurasiatheria</taxon>
        <taxon>Chiroptera</taxon>
        <taxon>Yangochiroptera</taxon>
        <taxon>Phyllostomidae</taxon>
        <taxon>Phyllostominae</taxon>
        <taxon>Phyllostomus</taxon>
    </lineage>
</organism>
<keyword evidence="16" id="KW-1185">Reference proteome</keyword>
<evidence type="ECO:0000256" key="11">
    <source>
        <dbReference type="ARBA" id="ARBA00023242"/>
    </source>
</evidence>
<evidence type="ECO:0000256" key="6">
    <source>
        <dbReference type="ARBA" id="ARBA00022771"/>
    </source>
</evidence>
<reference evidence="17" key="1">
    <citation type="submission" date="2025-08" db="UniProtKB">
        <authorList>
            <consortium name="RefSeq"/>
        </authorList>
    </citation>
    <scope>IDENTIFICATION</scope>
    <source>
        <tissue evidence="17">Muscle</tissue>
    </source>
</reference>
<dbReference type="FunFam" id="3.30.160.60:FF:001498">
    <property type="entry name" value="Zinc finger protein 404"/>
    <property type="match status" value="2"/>
</dbReference>